<evidence type="ECO:0000313" key="1">
    <source>
        <dbReference type="EMBL" id="KAJ7563785.1"/>
    </source>
</evidence>
<reference evidence="2" key="1">
    <citation type="journal article" date="2024" name="Proc. Natl. Acad. Sci. U.S.A.">
        <title>Extraordinary preservation of gene collinearity over three hundred million years revealed in homosporous lycophytes.</title>
        <authorList>
            <person name="Li C."/>
            <person name="Wickell D."/>
            <person name="Kuo L.Y."/>
            <person name="Chen X."/>
            <person name="Nie B."/>
            <person name="Liao X."/>
            <person name="Peng D."/>
            <person name="Ji J."/>
            <person name="Jenkins J."/>
            <person name="Williams M."/>
            <person name="Shu S."/>
            <person name="Plott C."/>
            <person name="Barry K."/>
            <person name="Rajasekar S."/>
            <person name="Grimwood J."/>
            <person name="Han X."/>
            <person name="Sun S."/>
            <person name="Hou Z."/>
            <person name="He W."/>
            <person name="Dai G."/>
            <person name="Sun C."/>
            <person name="Schmutz J."/>
            <person name="Leebens-Mack J.H."/>
            <person name="Li F.W."/>
            <person name="Wang L."/>
        </authorList>
    </citation>
    <scope>NUCLEOTIDE SEQUENCE [LARGE SCALE GENOMIC DNA]</scope>
    <source>
        <strain evidence="2">cv. PW_Plant_1</strain>
    </source>
</reference>
<name>A0ACC2EBS0_DIPCM</name>
<keyword evidence="2" id="KW-1185">Reference proteome</keyword>
<evidence type="ECO:0000313" key="2">
    <source>
        <dbReference type="Proteomes" id="UP001162992"/>
    </source>
</evidence>
<organism evidence="1 2">
    <name type="scientific">Diphasiastrum complanatum</name>
    <name type="common">Issler's clubmoss</name>
    <name type="synonym">Lycopodium complanatum</name>
    <dbReference type="NCBI Taxonomy" id="34168"/>
    <lineage>
        <taxon>Eukaryota</taxon>
        <taxon>Viridiplantae</taxon>
        <taxon>Streptophyta</taxon>
        <taxon>Embryophyta</taxon>
        <taxon>Tracheophyta</taxon>
        <taxon>Lycopodiopsida</taxon>
        <taxon>Lycopodiales</taxon>
        <taxon>Lycopodiaceae</taxon>
        <taxon>Lycopodioideae</taxon>
        <taxon>Diphasiastrum</taxon>
    </lineage>
</organism>
<dbReference type="EMBL" id="CM055094">
    <property type="protein sequence ID" value="KAJ7563785.1"/>
    <property type="molecule type" value="Genomic_DNA"/>
</dbReference>
<accession>A0ACC2EBS0</accession>
<dbReference type="Proteomes" id="UP001162992">
    <property type="component" value="Chromosome 3"/>
</dbReference>
<gene>
    <name evidence="1" type="ORF">O6H91_03G125600</name>
</gene>
<comment type="caution">
    <text evidence="1">The sequence shown here is derived from an EMBL/GenBank/DDBJ whole genome shotgun (WGS) entry which is preliminary data.</text>
</comment>
<sequence>MFCMFWNGLTLFLLSLTFSMEILFSSSQYSLICYLHPYLYHQHDGEDHQYHNQFMRLLAQNAKSLCSSCLSLSPCSCVRDSCFPLSLGFQIVTHKKRSAHLSPLSIVKSPSCFGLPVLGRSRSTSWIESSSKEDLSPPSSHYGAIISDYCRTDPNEGTLNNKPVSSDADSPSTAQLMRLGL</sequence>
<proteinExistence type="predicted"/>
<protein>
    <submittedName>
        <fullName evidence="1">Uncharacterized protein</fullName>
    </submittedName>
</protein>